<sequence>MTDDAFPPLETLDAPMGGRIGYRTLGAGDWLVLVHGWCGSADIWAPIAPALAHDRRVLAVTLPGFGGMMAPPDEGRTIGAMGAAVARLLAYLGVNDAVLVGHSMGGPVMTEAAIRAPERVRALIGLDTLTDRGYYGRVPDAEIARRHAEFAADYAGRMRAMIDTIVHPQTPEAARRAITGDMVAAAPEDFALDVKDRLFAWDAEERWPLVSCPALMLNSTWVARLADPQPMDCFAATEIVGYESGHFPMIEAPAMIVEKLITCLDRLVCR</sequence>
<dbReference type="Gene3D" id="3.40.50.1820">
    <property type="entry name" value="alpha/beta hydrolase"/>
    <property type="match status" value="1"/>
</dbReference>
<proteinExistence type="predicted"/>
<dbReference type="InterPro" id="IPR000073">
    <property type="entry name" value="AB_hydrolase_1"/>
</dbReference>
<dbReference type="PANTHER" id="PTHR43798">
    <property type="entry name" value="MONOACYLGLYCEROL LIPASE"/>
    <property type="match status" value="1"/>
</dbReference>
<comment type="caution">
    <text evidence="2">The sequence shown here is derived from an EMBL/GenBank/DDBJ whole genome shotgun (WGS) entry which is preliminary data.</text>
</comment>
<reference evidence="2 3" key="1">
    <citation type="submission" date="2018-03" db="EMBL/GenBank/DDBJ databases">
        <title>The draft genome of Mesorhizobium sp. 6GN-30.</title>
        <authorList>
            <person name="Liu L."/>
            <person name="Li L."/>
            <person name="Wang T."/>
            <person name="Zhang X."/>
            <person name="Liang L."/>
        </authorList>
    </citation>
    <scope>NUCLEOTIDE SEQUENCE [LARGE SCALE GENOMIC DNA]</scope>
    <source>
        <strain evidence="2 3">6GN30</strain>
    </source>
</reference>
<dbReference type="OrthoDB" id="9804723at2"/>
<dbReference type="SUPFAM" id="SSF53474">
    <property type="entry name" value="alpha/beta-Hydrolases"/>
    <property type="match status" value="1"/>
</dbReference>
<dbReference type="GO" id="GO:0016020">
    <property type="term" value="C:membrane"/>
    <property type="evidence" value="ECO:0007669"/>
    <property type="project" value="TreeGrafter"/>
</dbReference>
<gene>
    <name evidence="2" type="ORF">C7I84_24580</name>
</gene>
<dbReference type="Pfam" id="PF00561">
    <property type="entry name" value="Abhydrolase_1"/>
    <property type="match status" value="1"/>
</dbReference>
<dbReference type="InterPro" id="IPR050266">
    <property type="entry name" value="AB_hydrolase_sf"/>
</dbReference>
<name>A0A2P7RVC2_9HYPH</name>
<dbReference type="InterPro" id="IPR029058">
    <property type="entry name" value="AB_hydrolase_fold"/>
</dbReference>
<evidence type="ECO:0000259" key="1">
    <source>
        <dbReference type="Pfam" id="PF00561"/>
    </source>
</evidence>
<feature type="domain" description="AB hydrolase-1" evidence="1">
    <location>
        <begin position="30"/>
        <end position="128"/>
    </location>
</feature>
<evidence type="ECO:0000313" key="3">
    <source>
        <dbReference type="Proteomes" id="UP000241229"/>
    </source>
</evidence>
<dbReference type="EMBL" id="PXYK01000031">
    <property type="protein sequence ID" value="PSJ54174.1"/>
    <property type="molecule type" value="Genomic_DNA"/>
</dbReference>
<evidence type="ECO:0000313" key="2">
    <source>
        <dbReference type="EMBL" id="PSJ54174.1"/>
    </source>
</evidence>
<protein>
    <recommendedName>
        <fullName evidence="1">AB hydrolase-1 domain-containing protein</fullName>
    </recommendedName>
</protein>
<dbReference type="RefSeq" id="WP_106774863.1">
    <property type="nucleotide sequence ID" value="NZ_PXYK01000031.1"/>
</dbReference>
<accession>A0A2P7RVC2</accession>
<keyword evidence="3" id="KW-1185">Reference proteome</keyword>
<dbReference type="Proteomes" id="UP000241229">
    <property type="component" value="Unassembled WGS sequence"/>
</dbReference>
<dbReference type="PRINTS" id="PR00111">
    <property type="entry name" value="ABHYDROLASE"/>
</dbReference>
<dbReference type="PANTHER" id="PTHR43798:SF33">
    <property type="entry name" value="HYDROLASE, PUTATIVE (AFU_ORTHOLOGUE AFUA_2G14860)-RELATED"/>
    <property type="match status" value="1"/>
</dbReference>
<dbReference type="AlphaFoldDB" id="A0A2P7RVC2"/>
<organism evidence="2 3">
    <name type="scientific">Kumtagia ephedrae</name>
    <dbReference type="NCBI Taxonomy" id="2116701"/>
    <lineage>
        <taxon>Bacteria</taxon>
        <taxon>Pseudomonadati</taxon>
        <taxon>Pseudomonadota</taxon>
        <taxon>Alphaproteobacteria</taxon>
        <taxon>Hyphomicrobiales</taxon>
        <taxon>Phyllobacteriaceae</taxon>
        <taxon>Kumtagia</taxon>
    </lineage>
</organism>